<evidence type="ECO:0000313" key="2">
    <source>
        <dbReference type="EMBL" id="MCQ1537676.1"/>
    </source>
</evidence>
<evidence type="ECO:0000313" key="3">
    <source>
        <dbReference type="Proteomes" id="UP001524383"/>
    </source>
</evidence>
<dbReference type="EMBL" id="VOTZ01000002">
    <property type="protein sequence ID" value="MCQ1537676.1"/>
    <property type="molecule type" value="Genomic_DNA"/>
</dbReference>
<feature type="transmembrane region" description="Helical" evidence="1">
    <location>
        <begin position="100"/>
        <end position="133"/>
    </location>
</feature>
<dbReference type="InterPro" id="IPR019212">
    <property type="entry name" value="EhaG-like"/>
</dbReference>
<feature type="transmembrane region" description="Helical" evidence="1">
    <location>
        <begin position="6"/>
        <end position="24"/>
    </location>
</feature>
<protein>
    <submittedName>
        <fullName evidence="2">DUF2105 domain-containing protein</fullName>
    </submittedName>
</protein>
<keyword evidence="1" id="KW-0812">Transmembrane</keyword>
<reference evidence="2 3" key="1">
    <citation type="submission" date="2019-08" db="EMBL/GenBank/DDBJ databases">
        <authorList>
            <person name="Chen S.-C."/>
            <person name="Lai M.-C."/>
            <person name="You Y.-T."/>
        </authorList>
    </citation>
    <scope>NUCLEOTIDE SEQUENCE [LARGE SCALE GENOMIC DNA]</scope>
    <source>
        <strain evidence="2 3">P2F9704a</strain>
    </source>
</reference>
<keyword evidence="3" id="KW-1185">Reference proteome</keyword>
<dbReference type="AlphaFoldDB" id="A0ABD4TG81"/>
<accession>A0ABD4TG81</accession>
<organism evidence="2 3">
    <name type="scientific">Methanocalculus taiwanensis</name>
    <dbReference type="NCBI Taxonomy" id="106207"/>
    <lineage>
        <taxon>Archaea</taxon>
        <taxon>Methanobacteriati</taxon>
        <taxon>Methanobacteriota</taxon>
        <taxon>Stenosarchaea group</taxon>
        <taxon>Methanomicrobia</taxon>
        <taxon>Methanomicrobiales</taxon>
        <taxon>Methanocalculaceae</taxon>
        <taxon>Methanocalculus</taxon>
    </lineage>
</organism>
<sequence length="200" mass="21519">MIDTFHTGMIAASLCIIIAFFSFLKETDDLHRLLLTDLASVMALFLIALVGTDLAEALILPGLVVTISKLMALAEIYLVKEGLQKNSPSRILDIEVLQSAPAILASILVIYGIILSGFSGGAVAGLGVIFYLVCKGHQERFELIETVSGYAWVAWIAAFFIILIFPSQWFLAVMIAGGAILIKVTAKLSLIGTMRGESDV</sequence>
<proteinExistence type="predicted"/>
<dbReference type="Proteomes" id="UP001524383">
    <property type="component" value="Unassembled WGS sequence"/>
</dbReference>
<dbReference type="RefSeq" id="WP_255331584.1">
    <property type="nucleotide sequence ID" value="NZ_VOTZ01000002.1"/>
</dbReference>
<keyword evidence="1" id="KW-0472">Membrane</keyword>
<name>A0ABD4TG81_9EURY</name>
<comment type="caution">
    <text evidence="2">The sequence shown here is derived from an EMBL/GenBank/DDBJ whole genome shotgun (WGS) entry which is preliminary data.</text>
</comment>
<dbReference type="Pfam" id="PF09878">
    <property type="entry name" value="EhaG"/>
    <property type="match status" value="1"/>
</dbReference>
<gene>
    <name evidence="2" type="ORF">FTO68_01545</name>
</gene>
<feature type="transmembrane region" description="Helical" evidence="1">
    <location>
        <begin position="153"/>
        <end position="182"/>
    </location>
</feature>
<evidence type="ECO:0000256" key="1">
    <source>
        <dbReference type="SAM" id="Phobius"/>
    </source>
</evidence>
<keyword evidence="1" id="KW-1133">Transmembrane helix</keyword>